<dbReference type="AlphaFoldDB" id="B7B919"/>
<evidence type="ECO:0000313" key="2">
    <source>
        <dbReference type="Proteomes" id="UP000005510"/>
    </source>
</evidence>
<reference evidence="1 2" key="2">
    <citation type="submission" date="2008-10" db="EMBL/GenBank/DDBJ databases">
        <authorList>
            <person name="Fulton L."/>
            <person name="Clifton S."/>
            <person name="Fulton B."/>
            <person name="Xu J."/>
            <person name="Minx P."/>
            <person name="Pepin K.H."/>
            <person name="Johnson M."/>
            <person name="Bhonagiri V."/>
            <person name="Nash W.E."/>
            <person name="Mardis E.R."/>
            <person name="Wilson R.K."/>
        </authorList>
    </citation>
    <scope>NUCLEOTIDE SEQUENCE [LARGE SCALE GENOMIC DNA]</scope>
    <source>
        <strain evidence="1 2">DSM 18315</strain>
    </source>
</reference>
<dbReference type="EMBL" id="ABYH01000146">
    <property type="protein sequence ID" value="EEC97074.1"/>
    <property type="molecule type" value="Genomic_DNA"/>
</dbReference>
<dbReference type="HOGENOM" id="CLU_3010141_0_0_10"/>
<gene>
    <name evidence="1" type="ORF">PRABACTJOHN_01522</name>
</gene>
<reference evidence="1 2" key="1">
    <citation type="submission" date="2008-10" db="EMBL/GenBank/DDBJ databases">
        <title>Draft genome sequence of Parabacteroides johnsonii (DSM 18315).</title>
        <authorList>
            <person name="Sudarsanam P."/>
            <person name="Ley R."/>
            <person name="Guruge J."/>
            <person name="Turnbaugh P.J."/>
            <person name="Mahowald M."/>
            <person name="Liep D."/>
            <person name="Gordon J."/>
        </authorList>
    </citation>
    <scope>NUCLEOTIDE SEQUENCE [LARGE SCALE GENOMIC DNA]</scope>
    <source>
        <strain evidence="1 2">DSM 18315</strain>
    </source>
</reference>
<organism evidence="1 2">
    <name type="scientific">Parabacteroides johnsonii DSM 18315</name>
    <dbReference type="NCBI Taxonomy" id="537006"/>
    <lineage>
        <taxon>Bacteria</taxon>
        <taxon>Pseudomonadati</taxon>
        <taxon>Bacteroidota</taxon>
        <taxon>Bacteroidia</taxon>
        <taxon>Bacteroidales</taxon>
        <taxon>Tannerellaceae</taxon>
        <taxon>Parabacteroides</taxon>
    </lineage>
</organism>
<protein>
    <submittedName>
        <fullName evidence="1">Uncharacterized protein</fullName>
    </submittedName>
</protein>
<evidence type="ECO:0000313" key="1">
    <source>
        <dbReference type="EMBL" id="EEC97074.1"/>
    </source>
</evidence>
<dbReference type="STRING" id="537006.PRABACTJOHN_01522"/>
<accession>B7B919</accession>
<proteinExistence type="predicted"/>
<name>B7B919_9BACT</name>
<dbReference type="Proteomes" id="UP000005510">
    <property type="component" value="Unassembled WGS sequence"/>
</dbReference>
<sequence length="56" mass="6265">MGLYGLNWEGDYWDGIESVSNIGIHGTQITQKSADIINYQQNKSASLCVFCVIRVQ</sequence>
<comment type="caution">
    <text evidence="1">The sequence shown here is derived from an EMBL/GenBank/DDBJ whole genome shotgun (WGS) entry which is preliminary data.</text>
</comment>